<dbReference type="RefSeq" id="WP_141288194.1">
    <property type="nucleotide sequence ID" value="NZ_BAAAEW010000004.1"/>
</dbReference>
<dbReference type="InterPro" id="IPR021312">
    <property type="entry name" value="DUF2889"/>
</dbReference>
<accession>A0ABN1JMM5</accession>
<sequence length="200" mass="21777">MPLPAASPTRQLKHHRAISVTVFARDDGLWEVDARITDIKTHPISTANGVRPAGEPVHDLLLRLVVDTRFNILEAGAESRATPYPGHCNQHGDAYGRLAGLNLMQGFKRALRERVGGVRGCTHLTEMGDLLPTAVVQAFAGEVLDTHGQGDEPPFQLDRCHALVTDGEVVRLHYPRWFRQAAADETAAKLRAGPAGSISR</sequence>
<keyword evidence="2" id="KW-1185">Reference proteome</keyword>
<gene>
    <name evidence="1" type="ORF">GCM10009107_06830</name>
</gene>
<reference evidence="1 2" key="1">
    <citation type="journal article" date="2019" name="Int. J. Syst. Evol. Microbiol.">
        <title>The Global Catalogue of Microorganisms (GCM) 10K type strain sequencing project: providing services to taxonomists for standard genome sequencing and annotation.</title>
        <authorList>
            <consortium name="The Broad Institute Genomics Platform"/>
            <consortium name="The Broad Institute Genome Sequencing Center for Infectious Disease"/>
            <person name="Wu L."/>
            <person name="Ma J."/>
        </authorList>
    </citation>
    <scope>NUCLEOTIDE SEQUENCE [LARGE SCALE GENOMIC DNA]</scope>
    <source>
        <strain evidence="1 2">JCM 15503</strain>
    </source>
</reference>
<protein>
    <submittedName>
        <fullName evidence="1">DUF2889 domain-containing protein</fullName>
    </submittedName>
</protein>
<dbReference type="Pfam" id="PF11136">
    <property type="entry name" value="DUF2889"/>
    <property type="match status" value="1"/>
</dbReference>
<dbReference type="Proteomes" id="UP001500279">
    <property type="component" value="Unassembled WGS sequence"/>
</dbReference>
<evidence type="ECO:0000313" key="1">
    <source>
        <dbReference type="EMBL" id="GAA0742886.1"/>
    </source>
</evidence>
<name>A0ABN1JMM5_9BURK</name>
<proteinExistence type="predicted"/>
<evidence type="ECO:0000313" key="2">
    <source>
        <dbReference type="Proteomes" id="UP001500279"/>
    </source>
</evidence>
<comment type="caution">
    <text evidence="1">The sequence shown here is derived from an EMBL/GenBank/DDBJ whole genome shotgun (WGS) entry which is preliminary data.</text>
</comment>
<organism evidence="1 2">
    <name type="scientific">Ideonella azotifigens</name>
    <dbReference type="NCBI Taxonomy" id="513160"/>
    <lineage>
        <taxon>Bacteria</taxon>
        <taxon>Pseudomonadati</taxon>
        <taxon>Pseudomonadota</taxon>
        <taxon>Betaproteobacteria</taxon>
        <taxon>Burkholderiales</taxon>
        <taxon>Sphaerotilaceae</taxon>
        <taxon>Ideonella</taxon>
    </lineage>
</organism>
<dbReference type="EMBL" id="BAAAEW010000004">
    <property type="protein sequence ID" value="GAA0742886.1"/>
    <property type="molecule type" value="Genomic_DNA"/>
</dbReference>